<evidence type="ECO:0000313" key="2">
    <source>
        <dbReference type="Proteomes" id="UP001055811"/>
    </source>
</evidence>
<dbReference type="EMBL" id="CM042017">
    <property type="protein sequence ID" value="KAI3691133.1"/>
    <property type="molecule type" value="Genomic_DNA"/>
</dbReference>
<gene>
    <name evidence="1" type="ORF">L2E82_49351</name>
</gene>
<dbReference type="Proteomes" id="UP001055811">
    <property type="component" value="Linkage Group LG09"/>
</dbReference>
<keyword evidence="2" id="KW-1185">Reference proteome</keyword>
<accession>A0ACB8Z0N3</accession>
<proteinExistence type="predicted"/>
<protein>
    <submittedName>
        <fullName evidence="1">Uncharacterized protein</fullName>
    </submittedName>
</protein>
<organism evidence="1 2">
    <name type="scientific">Cichorium intybus</name>
    <name type="common">Chicory</name>
    <dbReference type="NCBI Taxonomy" id="13427"/>
    <lineage>
        <taxon>Eukaryota</taxon>
        <taxon>Viridiplantae</taxon>
        <taxon>Streptophyta</taxon>
        <taxon>Embryophyta</taxon>
        <taxon>Tracheophyta</taxon>
        <taxon>Spermatophyta</taxon>
        <taxon>Magnoliopsida</taxon>
        <taxon>eudicotyledons</taxon>
        <taxon>Gunneridae</taxon>
        <taxon>Pentapetalae</taxon>
        <taxon>asterids</taxon>
        <taxon>campanulids</taxon>
        <taxon>Asterales</taxon>
        <taxon>Asteraceae</taxon>
        <taxon>Cichorioideae</taxon>
        <taxon>Cichorieae</taxon>
        <taxon>Cichoriinae</taxon>
        <taxon>Cichorium</taxon>
    </lineage>
</organism>
<comment type="caution">
    <text evidence="1">The sequence shown here is derived from an EMBL/GenBank/DDBJ whole genome shotgun (WGS) entry which is preliminary data.</text>
</comment>
<reference evidence="2" key="1">
    <citation type="journal article" date="2022" name="Mol. Ecol. Resour.">
        <title>The genomes of chicory, endive, great burdock and yacon provide insights into Asteraceae palaeo-polyploidization history and plant inulin production.</title>
        <authorList>
            <person name="Fan W."/>
            <person name="Wang S."/>
            <person name="Wang H."/>
            <person name="Wang A."/>
            <person name="Jiang F."/>
            <person name="Liu H."/>
            <person name="Zhao H."/>
            <person name="Xu D."/>
            <person name="Zhang Y."/>
        </authorList>
    </citation>
    <scope>NUCLEOTIDE SEQUENCE [LARGE SCALE GENOMIC DNA]</scope>
    <source>
        <strain evidence="2">cv. Punajuju</strain>
    </source>
</reference>
<evidence type="ECO:0000313" key="1">
    <source>
        <dbReference type="EMBL" id="KAI3691133.1"/>
    </source>
</evidence>
<name>A0ACB8Z0N3_CICIN</name>
<sequence>MCSSDTYEIGREFGEEESEEGEIIEESEEDIPLGNDNANHVENLNDDVTANEENGVENLNDHVNANNAEANEDKGEENTNDQVNATAKSHQDGGNNDITVDFTPEVGDRLNVPGTFDQEQEATVPITDQEHQKKTRGFEEHSGEVGEHSSCDSSVGSESHTIDLNNEPKKTGKFGDEGNKKIRLQSSKVKSKSLPRSLKPKVVMWANRQKFQKKRDKAQNSQSSQDISESSNSVTAEIFKTMNIGNDVGFQMQGFDEMLRSEIQGEGVNRFQK</sequence>
<reference evidence="1 2" key="2">
    <citation type="journal article" date="2022" name="Mol. Ecol. Resour.">
        <title>The genomes of chicory, endive, great burdock and yacon provide insights into Asteraceae paleo-polyploidization history and plant inulin production.</title>
        <authorList>
            <person name="Fan W."/>
            <person name="Wang S."/>
            <person name="Wang H."/>
            <person name="Wang A."/>
            <person name="Jiang F."/>
            <person name="Liu H."/>
            <person name="Zhao H."/>
            <person name="Xu D."/>
            <person name="Zhang Y."/>
        </authorList>
    </citation>
    <scope>NUCLEOTIDE SEQUENCE [LARGE SCALE GENOMIC DNA]</scope>
    <source>
        <strain evidence="2">cv. Punajuju</strain>
        <tissue evidence="1">Leaves</tissue>
    </source>
</reference>